<evidence type="ECO:0000256" key="4">
    <source>
        <dbReference type="ARBA" id="ARBA00023163"/>
    </source>
</evidence>
<dbReference type="InterPro" id="IPR001138">
    <property type="entry name" value="Zn2Cys6_DnaBD"/>
</dbReference>
<dbReference type="PROSITE" id="PS00463">
    <property type="entry name" value="ZN2_CY6_FUNGAL_1"/>
    <property type="match status" value="1"/>
</dbReference>
<dbReference type="Proteomes" id="UP000038830">
    <property type="component" value="Unassembled WGS sequence"/>
</dbReference>
<evidence type="ECO:0000259" key="7">
    <source>
        <dbReference type="PROSITE" id="PS50048"/>
    </source>
</evidence>
<dbReference type="GO" id="GO:0005634">
    <property type="term" value="C:nucleus"/>
    <property type="evidence" value="ECO:0007669"/>
    <property type="project" value="UniProtKB-SubCell"/>
</dbReference>
<evidence type="ECO:0000256" key="3">
    <source>
        <dbReference type="ARBA" id="ARBA00023125"/>
    </source>
</evidence>
<organism evidence="8 9">
    <name type="scientific">Cyberlindnera jadinii (strain ATCC 18201 / CBS 1600 / BCRC 20928 / JCM 3617 / NBRC 0987 / NRRL Y-1542)</name>
    <name type="common">Torula yeast</name>
    <name type="synonym">Candida utilis</name>
    <dbReference type="NCBI Taxonomy" id="983966"/>
    <lineage>
        <taxon>Eukaryota</taxon>
        <taxon>Fungi</taxon>
        <taxon>Dikarya</taxon>
        <taxon>Ascomycota</taxon>
        <taxon>Saccharomycotina</taxon>
        <taxon>Saccharomycetes</taxon>
        <taxon>Phaffomycetales</taxon>
        <taxon>Phaffomycetaceae</taxon>
        <taxon>Cyberlindnera</taxon>
    </lineage>
</organism>
<dbReference type="GO" id="GO:0000981">
    <property type="term" value="F:DNA-binding transcription factor activity, RNA polymerase II-specific"/>
    <property type="evidence" value="ECO:0007669"/>
    <property type="project" value="InterPro"/>
</dbReference>
<evidence type="ECO:0000256" key="5">
    <source>
        <dbReference type="ARBA" id="ARBA00023242"/>
    </source>
</evidence>
<dbReference type="Gene3D" id="4.10.240.10">
    <property type="entry name" value="Zn(2)-C6 fungal-type DNA-binding domain"/>
    <property type="match status" value="1"/>
</dbReference>
<evidence type="ECO:0000256" key="2">
    <source>
        <dbReference type="ARBA" id="ARBA00023015"/>
    </source>
</evidence>
<comment type="subcellular location">
    <subcellularLocation>
        <location evidence="1">Nucleus</location>
    </subcellularLocation>
</comment>
<keyword evidence="2" id="KW-0805">Transcription regulation</keyword>
<dbReference type="SMART" id="SM00066">
    <property type="entry name" value="GAL4"/>
    <property type="match status" value="1"/>
</dbReference>
<dbReference type="PANTHER" id="PTHR46910">
    <property type="entry name" value="TRANSCRIPTION FACTOR PDR1"/>
    <property type="match status" value="1"/>
</dbReference>
<protein>
    <recommendedName>
        <fullName evidence="7">Zn(2)-C6 fungal-type domain-containing protein</fullName>
    </recommendedName>
</protein>
<dbReference type="PANTHER" id="PTHR46910:SF37">
    <property type="entry name" value="ZN(II)2CYS6 TRANSCRIPTION FACTOR (EUROFUNG)"/>
    <property type="match status" value="1"/>
</dbReference>
<dbReference type="PROSITE" id="PS50048">
    <property type="entry name" value="ZN2_CY6_FUNGAL_2"/>
    <property type="match status" value="1"/>
</dbReference>
<name>A0A0H5C4Q1_CYBJN</name>
<feature type="region of interest" description="Disordered" evidence="6">
    <location>
        <begin position="122"/>
        <end position="143"/>
    </location>
</feature>
<feature type="domain" description="Zn(2)-C6 fungal-type" evidence="7">
    <location>
        <begin position="33"/>
        <end position="62"/>
    </location>
</feature>
<dbReference type="AlphaFoldDB" id="A0A0H5C4Q1"/>
<sequence>MAGTTHMKHQHSVAKPEVDGSEMHLVRRRISKACNYCRQRKIKCDGSSPCTNCHSHQIDCVYTKTITKKKRAQPAKKLTLHDLEKRVNKMQCQMDTMNSTLSAILKVLNDRKLSDMNAAHAVPHEQLQQHQQQQLHHQQYASSSQPMGFEMEDFSTSGEDEEVIYSPLSDQTSSLNCEDQVLSPAGEPFHNTTNAGFTTFAQSGLQHVPSNPFGTNQYSGAFEPLDMSIVAKMGLNFDNLAQRQDEQLNMLI</sequence>
<accession>A0A0H5C4Q1</accession>
<keyword evidence="5" id="KW-0539">Nucleus</keyword>
<reference evidence="9" key="1">
    <citation type="journal article" date="2015" name="J. Biotechnol.">
        <title>The structure of the Cyberlindnera jadinii genome and its relation to Candida utilis analyzed by the occurrence of single nucleotide polymorphisms.</title>
        <authorList>
            <person name="Rupp O."/>
            <person name="Brinkrolf K."/>
            <person name="Buerth C."/>
            <person name="Kunigo M."/>
            <person name="Schneider J."/>
            <person name="Jaenicke S."/>
            <person name="Goesmann A."/>
            <person name="Puehler A."/>
            <person name="Jaeger K.-E."/>
            <person name="Ernst J.F."/>
        </authorList>
    </citation>
    <scope>NUCLEOTIDE SEQUENCE [LARGE SCALE GENOMIC DNA]</scope>
    <source>
        <strain evidence="9">ATCC 18201 / CBS 1600 / BCRC 20928 / JCM 3617 / NBRC 0987 / NRRL Y-1542</strain>
    </source>
</reference>
<gene>
    <name evidence="8" type="ORF">BN1211_3142</name>
</gene>
<dbReference type="GO" id="GO:0045944">
    <property type="term" value="P:positive regulation of transcription by RNA polymerase II"/>
    <property type="evidence" value="ECO:0007669"/>
    <property type="project" value="UniProtKB-ARBA"/>
</dbReference>
<dbReference type="SUPFAM" id="SSF57701">
    <property type="entry name" value="Zn2/Cys6 DNA-binding domain"/>
    <property type="match status" value="1"/>
</dbReference>
<evidence type="ECO:0000313" key="8">
    <source>
        <dbReference type="EMBL" id="CEP22732.1"/>
    </source>
</evidence>
<evidence type="ECO:0000256" key="1">
    <source>
        <dbReference type="ARBA" id="ARBA00004123"/>
    </source>
</evidence>
<proteinExistence type="predicted"/>
<dbReference type="CDD" id="cd00067">
    <property type="entry name" value="GAL4"/>
    <property type="match status" value="1"/>
</dbReference>
<dbReference type="Pfam" id="PF00172">
    <property type="entry name" value="Zn_clus"/>
    <property type="match status" value="1"/>
</dbReference>
<feature type="compositionally biased region" description="Low complexity" evidence="6">
    <location>
        <begin position="126"/>
        <end position="139"/>
    </location>
</feature>
<dbReference type="EMBL" id="CDQK01000003">
    <property type="protein sequence ID" value="CEP22732.1"/>
    <property type="molecule type" value="Genomic_DNA"/>
</dbReference>
<keyword evidence="3" id="KW-0238">DNA-binding</keyword>
<dbReference type="InterPro" id="IPR036864">
    <property type="entry name" value="Zn2-C6_fun-type_DNA-bd_sf"/>
</dbReference>
<evidence type="ECO:0000256" key="6">
    <source>
        <dbReference type="SAM" id="MobiDB-lite"/>
    </source>
</evidence>
<evidence type="ECO:0000313" key="9">
    <source>
        <dbReference type="Proteomes" id="UP000038830"/>
    </source>
</evidence>
<dbReference type="InterPro" id="IPR050987">
    <property type="entry name" value="AtrR-like"/>
</dbReference>
<keyword evidence="4" id="KW-0804">Transcription</keyword>
<dbReference type="GO" id="GO:0008270">
    <property type="term" value="F:zinc ion binding"/>
    <property type="evidence" value="ECO:0007669"/>
    <property type="project" value="InterPro"/>
</dbReference>
<dbReference type="GO" id="GO:0003677">
    <property type="term" value="F:DNA binding"/>
    <property type="evidence" value="ECO:0007669"/>
    <property type="project" value="UniProtKB-KW"/>
</dbReference>